<dbReference type="Gene3D" id="3.30.870.10">
    <property type="entry name" value="Endonuclease Chain A"/>
    <property type="match status" value="1"/>
</dbReference>
<keyword evidence="1" id="KW-0378">Hydrolase</keyword>
<keyword evidence="3" id="KW-0443">Lipid metabolism</keyword>
<dbReference type="EMBL" id="GEBQ01030751">
    <property type="protein sequence ID" value="JAT09226.1"/>
    <property type="molecule type" value="Transcribed_RNA"/>
</dbReference>
<evidence type="ECO:0000256" key="2">
    <source>
        <dbReference type="ARBA" id="ARBA00022963"/>
    </source>
</evidence>
<dbReference type="GO" id="GO:0016891">
    <property type="term" value="F:RNA endonuclease activity producing 5'-phosphomonoesters, hydrolytic mechanism"/>
    <property type="evidence" value="ECO:0007669"/>
    <property type="project" value="TreeGrafter"/>
</dbReference>
<dbReference type="SUPFAM" id="SSF56024">
    <property type="entry name" value="Phospholipase D/nuclease"/>
    <property type="match status" value="1"/>
</dbReference>
<proteinExistence type="inferred from homology"/>
<evidence type="ECO:0000313" key="8">
    <source>
        <dbReference type="EMBL" id="JAT09226.1"/>
    </source>
</evidence>
<dbReference type="PANTHER" id="PTHR43856:SF1">
    <property type="entry name" value="MITOCHONDRIAL CARDIOLIPIN HYDROLASE"/>
    <property type="match status" value="1"/>
</dbReference>
<protein>
    <recommendedName>
        <fullName evidence="5">Mitochondrial cardiolipin hydrolase</fullName>
    </recommendedName>
    <alternativeName>
        <fullName evidence="6">Mitochondrial phospholipase</fullName>
    </alternativeName>
</protein>
<keyword evidence="2" id="KW-0442">Lipid degradation</keyword>
<gene>
    <name evidence="8" type="ORF">g.8580</name>
</gene>
<evidence type="ECO:0000256" key="5">
    <source>
        <dbReference type="ARBA" id="ARBA00040549"/>
    </source>
</evidence>
<organism evidence="8">
    <name type="scientific">Graphocephala atropunctata</name>
    <dbReference type="NCBI Taxonomy" id="36148"/>
    <lineage>
        <taxon>Eukaryota</taxon>
        <taxon>Metazoa</taxon>
        <taxon>Ecdysozoa</taxon>
        <taxon>Arthropoda</taxon>
        <taxon>Hexapoda</taxon>
        <taxon>Insecta</taxon>
        <taxon>Pterygota</taxon>
        <taxon>Neoptera</taxon>
        <taxon>Paraneoptera</taxon>
        <taxon>Hemiptera</taxon>
        <taxon>Auchenorrhyncha</taxon>
        <taxon>Membracoidea</taxon>
        <taxon>Cicadellidae</taxon>
        <taxon>Cicadellinae</taxon>
        <taxon>Cicadellini</taxon>
        <taxon>Graphocephala</taxon>
    </lineage>
</organism>
<comment type="similarity">
    <text evidence="4">Belongs to the phospholipase D family. MitoPLD/Zucchini subfamily.</text>
</comment>
<sequence length="207" mass="23776">MFSAIFNKYTTSTLGMIATTVPLVYFIRKHLNTEDDEDMPIHEVLFFSEEGIVCRDHFIKDSEKKACSLKNCSFYNLSRMLHFLNSADTTLDVCMYLLTVKDLGAAVLRAQKRGVKVRVIADEDMANGSGSQILSFHENGLLVKCRQKSTTLMHHKFVVIDNRIVMTGSLNWTMQAICGNWDNLIITSEYMIVRQFSAEFERLWNRL</sequence>
<dbReference type="InterPro" id="IPR001736">
    <property type="entry name" value="PLipase_D/transphosphatidylase"/>
</dbReference>
<accession>A0A1B6KCR5</accession>
<evidence type="ECO:0000256" key="1">
    <source>
        <dbReference type="ARBA" id="ARBA00022801"/>
    </source>
</evidence>
<dbReference type="PROSITE" id="PS50035">
    <property type="entry name" value="PLD"/>
    <property type="match status" value="1"/>
</dbReference>
<dbReference type="InterPro" id="IPR051406">
    <property type="entry name" value="PLD_domain"/>
</dbReference>
<evidence type="ECO:0000256" key="6">
    <source>
        <dbReference type="ARBA" id="ARBA00043167"/>
    </source>
</evidence>
<dbReference type="AlphaFoldDB" id="A0A1B6KCR5"/>
<dbReference type="GO" id="GO:0005739">
    <property type="term" value="C:mitochondrion"/>
    <property type="evidence" value="ECO:0007669"/>
    <property type="project" value="TreeGrafter"/>
</dbReference>
<dbReference type="Pfam" id="PF13091">
    <property type="entry name" value="PLDc_2"/>
    <property type="match status" value="1"/>
</dbReference>
<name>A0A1B6KCR5_9HEMI</name>
<dbReference type="InterPro" id="IPR025202">
    <property type="entry name" value="PLD-like_dom"/>
</dbReference>
<evidence type="ECO:0000256" key="3">
    <source>
        <dbReference type="ARBA" id="ARBA00023098"/>
    </source>
</evidence>
<feature type="domain" description="PLD phosphodiesterase" evidence="7">
    <location>
        <begin position="149"/>
        <end position="176"/>
    </location>
</feature>
<dbReference type="SMART" id="SM00155">
    <property type="entry name" value="PLDc"/>
    <property type="match status" value="1"/>
</dbReference>
<dbReference type="GO" id="GO:0034587">
    <property type="term" value="P:piRNA processing"/>
    <property type="evidence" value="ECO:0007669"/>
    <property type="project" value="TreeGrafter"/>
</dbReference>
<dbReference type="PANTHER" id="PTHR43856">
    <property type="entry name" value="CARDIOLIPIN HYDROLASE"/>
    <property type="match status" value="1"/>
</dbReference>
<reference evidence="8" key="1">
    <citation type="submission" date="2015-11" db="EMBL/GenBank/DDBJ databases">
        <title>De novo transcriptome assembly of four potential Pierce s Disease insect vectors from Arizona vineyards.</title>
        <authorList>
            <person name="Tassone E.E."/>
        </authorList>
    </citation>
    <scope>NUCLEOTIDE SEQUENCE</scope>
</reference>
<dbReference type="GO" id="GO:0016042">
    <property type="term" value="P:lipid catabolic process"/>
    <property type="evidence" value="ECO:0007669"/>
    <property type="project" value="UniProtKB-KW"/>
</dbReference>
<evidence type="ECO:0000259" key="7">
    <source>
        <dbReference type="PROSITE" id="PS50035"/>
    </source>
</evidence>
<evidence type="ECO:0000256" key="4">
    <source>
        <dbReference type="ARBA" id="ARBA00038012"/>
    </source>
</evidence>